<gene>
    <name evidence="7" type="ORF">CEP51_011653</name>
</gene>
<evidence type="ECO:0008006" key="9">
    <source>
        <dbReference type="Google" id="ProtNLM"/>
    </source>
</evidence>
<feature type="transmembrane region" description="Helical" evidence="6">
    <location>
        <begin position="101"/>
        <end position="125"/>
    </location>
</feature>
<accession>A0A428R959</accession>
<organism evidence="7 8">
    <name type="scientific">Fusarium floridanum</name>
    <dbReference type="NCBI Taxonomy" id="1325733"/>
    <lineage>
        <taxon>Eukaryota</taxon>
        <taxon>Fungi</taxon>
        <taxon>Dikarya</taxon>
        <taxon>Ascomycota</taxon>
        <taxon>Pezizomycotina</taxon>
        <taxon>Sordariomycetes</taxon>
        <taxon>Hypocreomycetidae</taxon>
        <taxon>Hypocreales</taxon>
        <taxon>Nectriaceae</taxon>
        <taxon>Fusarium</taxon>
        <taxon>Fusarium solani species complex</taxon>
    </lineage>
</organism>
<evidence type="ECO:0000313" key="7">
    <source>
        <dbReference type="EMBL" id="RSL74067.1"/>
    </source>
</evidence>
<dbReference type="PANTHER" id="PTHR23502:SF22">
    <property type="entry name" value="MAJOR FACILITATOR SUPERFAMILY (MFS) PROFILE DOMAIN-CONTAINING PROTEIN"/>
    <property type="match status" value="1"/>
</dbReference>
<protein>
    <recommendedName>
        <fullName evidence="9">Major facilitator superfamily (MFS) profile domain-containing protein</fullName>
    </recommendedName>
</protein>
<evidence type="ECO:0000313" key="8">
    <source>
        <dbReference type="Proteomes" id="UP000287972"/>
    </source>
</evidence>
<proteinExistence type="predicted"/>
<evidence type="ECO:0000256" key="2">
    <source>
        <dbReference type="ARBA" id="ARBA00022692"/>
    </source>
</evidence>
<evidence type="ECO:0000256" key="1">
    <source>
        <dbReference type="ARBA" id="ARBA00004141"/>
    </source>
</evidence>
<reference evidence="7 8" key="1">
    <citation type="submission" date="2017-06" db="EMBL/GenBank/DDBJ databases">
        <title>Comparative genomic analysis of Ambrosia Fusariam Clade fungi.</title>
        <authorList>
            <person name="Stajich J.E."/>
            <person name="Carrillo J."/>
            <person name="Kijimoto T."/>
            <person name="Eskalen A."/>
            <person name="O'Donnell K."/>
            <person name="Kasson M."/>
        </authorList>
    </citation>
    <scope>NUCLEOTIDE SEQUENCE [LARGE SCALE GENOMIC DNA]</scope>
    <source>
        <strain evidence="7 8">NRRL62606</strain>
    </source>
</reference>
<evidence type="ECO:0000256" key="3">
    <source>
        <dbReference type="ARBA" id="ARBA00022989"/>
    </source>
</evidence>
<evidence type="ECO:0000256" key="5">
    <source>
        <dbReference type="ARBA" id="ARBA00023180"/>
    </source>
</evidence>
<dbReference type="GO" id="GO:0022857">
    <property type="term" value="F:transmembrane transporter activity"/>
    <property type="evidence" value="ECO:0007669"/>
    <property type="project" value="TreeGrafter"/>
</dbReference>
<evidence type="ECO:0000256" key="4">
    <source>
        <dbReference type="ARBA" id="ARBA00023136"/>
    </source>
</evidence>
<dbReference type="InterPro" id="IPR036259">
    <property type="entry name" value="MFS_trans_sf"/>
</dbReference>
<dbReference type="EMBL" id="NKCL01000405">
    <property type="protein sequence ID" value="RSL74067.1"/>
    <property type="molecule type" value="Genomic_DNA"/>
</dbReference>
<keyword evidence="3 6" id="KW-1133">Transmembrane helix</keyword>
<dbReference type="PANTHER" id="PTHR23502">
    <property type="entry name" value="MAJOR FACILITATOR SUPERFAMILY"/>
    <property type="match status" value="1"/>
</dbReference>
<keyword evidence="4 6" id="KW-0472">Membrane</keyword>
<dbReference type="Proteomes" id="UP000287972">
    <property type="component" value="Unassembled WGS sequence"/>
</dbReference>
<feature type="transmembrane region" description="Helical" evidence="6">
    <location>
        <begin position="68"/>
        <end position="89"/>
    </location>
</feature>
<keyword evidence="5" id="KW-0325">Glycoprotein</keyword>
<dbReference type="AlphaFoldDB" id="A0A428R959"/>
<name>A0A428R959_9HYPO</name>
<evidence type="ECO:0000256" key="6">
    <source>
        <dbReference type="SAM" id="Phobius"/>
    </source>
</evidence>
<comment type="caution">
    <text evidence="7">The sequence shown here is derived from an EMBL/GenBank/DDBJ whole genome shotgun (WGS) entry which is preliminary data.</text>
</comment>
<dbReference type="SUPFAM" id="SSF103473">
    <property type="entry name" value="MFS general substrate transporter"/>
    <property type="match status" value="1"/>
</dbReference>
<keyword evidence="2 6" id="KW-0812">Transmembrane</keyword>
<keyword evidence="8" id="KW-1185">Reference proteome</keyword>
<sequence>MGVVTILAFFFLEETGYNRDDGTFGDSGPPLHEPKTYVKRLKLVSDLKLPQSLGATIIQPIQLLVEPIILWCACLYGFGIAWLSIMAFTSNTVFQSPLYGYNFSFTAVGLTSLSPLVGSMILFYVGGAGTGRFMIWQARRNGGIMEPESRIYAALVAGPIMSAGRVLAGEGSTAMITVRNIIACGLFPNFGDQSLSQGASYHELCPVLTAGMSTASLIQGWAKIRAMLLLMQFLRKLEQGTRGFR</sequence>
<dbReference type="GO" id="GO:0005886">
    <property type="term" value="C:plasma membrane"/>
    <property type="evidence" value="ECO:0007669"/>
    <property type="project" value="TreeGrafter"/>
</dbReference>
<comment type="subcellular location">
    <subcellularLocation>
        <location evidence="1">Membrane</location>
        <topology evidence="1">Multi-pass membrane protein</topology>
    </subcellularLocation>
</comment>